<dbReference type="InterPro" id="IPR011764">
    <property type="entry name" value="Biotin_carboxylation_dom"/>
</dbReference>
<dbReference type="NCBIfam" id="TIGR00514">
    <property type="entry name" value="accC"/>
    <property type="match status" value="1"/>
</dbReference>
<dbReference type="GO" id="GO:0046872">
    <property type="term" value="F:metal ion binding"/>
    <property type="evidence" value="ECO:0007669"/>
    <property type="project" value="InterPro"/>
</dbReference>
<dbReference type="AlphaFoldDB" id="A0A0S7WH93"/>
<dbReference type="GO" id="GO:2001295">
    <property type="term" value="P:malonyl-CoA biosynthetic process"/>
    <property type="evidence" value="ECO:0007669"/>
    <property type="project" value="UniProtKB-UniPathway"/>
</dbReference>
<dbReference type="InterPro" id="IPR004549">
    <property type="entry name" value="Acetyl_CoA_COase_biotin_COase"/>
</dbReference>
<keyword evidence="4" id="KW-0460">Magnesium</keyword>
<dbReference type="InterPro" id="IPR050856">
    <property type="entry name" value="Biotin_carboxylase_complex"/>
</dbReference>
<comment type="caution">
    <text evidence="9">The sequence shown here is derived from an EMBL/GenBank/DDBJ whole genome shotgun (WGS) entry which is preliminary data.</text>
</comment>
<dbReference type="InterPro" id="IPR016185">
    <property type="entry name" value="PreATP-grasp_dom_sf"/>
</dbReference>
<dbReference type="Pfam" id="PF00289">
    <property type="entry name" value="Biotin_carb_N"/>
    <property type="match status" value="1"/>
</dbReference>
<dbReference type="Proteomes" id="UP000051124">
    <property type="component" value="Unassembled WGS sequence"/>
</dbReference>
<keyword evidence="2 6" id="KW-0547">Nucleotide-binding</keyword>
<dbReference type="Gene3D" id="3.30.470.20">
    <property type="entry name" value="ATP-grasp fold, B domain"/>
    <property type="match status" value="1"/>
</dbReference>
<dbReference type="SUPFAM" id="SSF52440">
    <property type="entry name" value="PreATP-grasp domain"/>
    <property type="match status" value="1"/>
</dbReference>
<feature type="domain" description="ATP-grasp" evidence="7">
    <location>
        <begin position="125"/>
        <end position="321"/>
    </location>
</feature>
<dbReference type="InterPro" id="IPR011761">
    <property type="entry name" value="ATP-grasp"/>
</dbReference>
<dbReference type="FunFam" id="3.30.470.20:FF:000028">
    <property type="entry name" value="Methylcrotonoyl-CoA carboxylase subunit alpha, mitochondrial"/>
    <property type="match status" value="1"/>
</dbReference>
<keyword evidence="1" id="KW-0436">Ligase</keyword>
<dbReference type="FunFam" id="3.40.50.20:FF:000010">
    <property type="entry name" value="Propionyl-CoA carboxylase subunit alpha"/>
    <property type="match status" value="1"/>
</dbReference>
<protein>
    <submittedName>
        <fullName evidence="9">Uncharacterized protein</fullName>
    </submittedName>
</protein>
<proteinExistence type="predicted"/>
<name>A0A0S7WH93_UNCT6</name>
<evidence type="ECO:0000256" key="5">
    <source>
        <dbReference type="ARBA" id="ARBA00023267"/>
    </source>
</evidence>
<feature type="domain" description="Biotin carboxylation" evidence="8">
    <location>
        <begin position="6"/>
        <end position="450"/>
    </location>
</feature>
<dbReference type="GO" id="GO:0005524">
    <property type="term" value="F:ATP binding"/>
    <property type="evidence" value="ECO:0007669"/>
    <property type="project" value="UniProtKB-UniRule"/>
</dbReference>
<dbReference type="UniPathway" id="UPA00655">
    <property type="reaction ID" value="UER00711"/>
</dbReference>
<gene>
    <name evidence="9" type="ORF">AMJ40_05335</name>
</gene>
<dbReference type="PROSITE" id="PS50979">
    <property type="entry name" value="BC"/>
    <property type="match status" value="1"/>
</dbReference>
<dbReference type="PATRIC" id="fig|1703771.3.peg.308"/>
<dbReference type="InterPro" id="IPR005482">
    <property type="entry name" value="Biotin_COase_C"/>
</dbReference>
<dbReference type="InterPro" id="IPR005479">
    <property type="entry name" value="CPAse_ATP-bd"/>
</dbReference>
<dbReference type="PROSITE" id="PS00867">
    <property type="entry name" value="CPSASE_2"/>
    <property type="match status" value="1"/>
</dbReference>
<dbReference type="InterPro" id="IPR005481">
    <property type="entry name" value="BC-like_N"/>
</dbReference>
<evidence type="ECO:0000256" key="4">
    <source>
        <dbReference type="ARBA" id="ARBA00022842"/>
    </source>
</evidence>
<organism evidence="9 10">
    <name type="scientific">candidate division TA06 bacterium DG_26</name>
    <dbReference type="NCBI Taxonomy" id="1703771"/>
    <lineage>
        <taxon>Bacteria</taxon>
        <taxon>Bacteria division TA06</taxon>
    </lineage>
</organism>
<reference evidence="9 10" key="1">
    <citation type="journal article" date="2015" name="Microbiome">
        <title>Genomic resolution of linkages in carbon, nitrogen, and sulfur cycling among widespread estuary sediment bacteria.</title>
        <authorList>
            <person name="Baker B.J."/>
            <person name="Lazar C.S."/>
            <person name="Teske A.P."/>
            <person name="Dick G.J."/>
        </authorList>
    </citation>
    <scope>NUCLEOTIDE SEQUENCE [LARGE SCALE GENOMIC DNA]</scope>
    <source>
        <strain evidence="9">DG_26</strain>
    </source>
</reference>
<keyword evidence="3 6" id="KW-0067">ATP-binding</keyword>
<dbReference type="EMBL" id="LIZT01000055">
    <property type="protein sequence ID" value="KPJ49520.1"/>
    <property type="molecule type" value="Genomic_DNA"/>
</dbReference>
<accession>A0A0S7WH93</accession>
<keyword evidence="5" id="KW-0092">Biotin</keyword>
<dbReference type="SUPFAM" id="SSF56059">
    <property type="entry name" value="Glutathione synthetase ATP-binding domain-like"/>
    <property type="match status" value="1"/>
</dbReference>
<dbReference type="PANTHER" id="PTHR18866">
    <property type="entry name" value="CARBOXYLASE:PYRUVATE/ACETYL-COA/PROPIONYL-COA CARBOXYLASE"/>
    <property type="match status" value="1"/>
</dbReference>
<sequence length="507" mass="56355">MKTPRRFTKVLVANRGEIAMRILRALREIGIPSVAVFSDADRSSPHVRYADEAYRIGPPPSTESYLNIDKIIEVAKQSGAQAIHPGYGFLAENAAFAEACEAEALAFVGPTSQAIRLLGDKTKARNTMKHADVPVIPGSEPVSDESEARRVCEDIGYPVIFKAAAGGGGKGMRKILAPQEIGGALRTAMSEAASAFDDRRIYVEKFIEHPRHIEFQILADNYGNVVHLGERECSVQRRHQKMIEESPSCIVDQSLRQEMGDVATRVVLASGYTNAGTVEFLVDRERKFYFLEMNTRLQVEHPVTELVTGIDIVKHQFSLAAGEGLELTQDQVSLIGSAIECRISAEDPFNDFMPSTGNITRLVEPGGPGIRVESGIFESLEISLYYDPLIAKLLAWGKTREEAIVRMRRALEEYWIHGIKTTIPFHQRILHDESFLSGNYDTGIVERISSEPMSHDVDPSVLAIAAVLMTHRKNMKVRVTTPKETYSNWKMIGRTQSLQGSGQEWRT</sequence>
<dbReference type="InterPro" id="IPR011054">
    <property type="entry name" value="Rudment_hybrid_motif"/>
</dbReference>
<evidence type="ECO:0000313" key="9">
    <source>
        <dbReference type="EMBL" id="KPJ49520.1"/>
    </source>
</evidence>
<evidence type="ECO:0000313" key="10">
    <source>
        <dbReference type="Proteomes" id="UP000051124"/>
    </source>
</evidence>
<dbReference type="Pfam" id="PF02785">
    <property type="entry name" value="Biotin_carb_C"/>
    <property type="match status" value="1"/>
</dbReference>
<evidence type="ECO:0000256" key="3">
    <source>
        <dbReference type="ARBA" id="ARBA00022840"/>
    </source>
</evidence>
<dbReference type="GO" id="GO:0016874">
    <property type="term" value="F:ligase activity"/>
    <property type="evidence" value="ECO:0007669"/>
    <property type="project" value="UniProtKB-KW"/>
</dbReference>
<evidence type="ECO:0000256" key="2">
    <source>
        <dbReference type="ARBA" id="ARBA00022741"/>
    </source>
</evidence>
<dbReference type="PANTHER" id="PTHR18866:SF33">
    <property type="entry name" value="METHYLCROTONOYL-COA CARBOXYLASE SUBUNIT ALPHA, MITOCHONDRIAL-RELATED"/>
    <property type="match status" value="1"/>
</dbReference>
<dbReference type="Pfam" id="PF02786">
    <property type="entry name" value="CPSase_L_D2"/>
    <property type="match status" value="1"/>
</dbReference>
<evidence type="ECO:0000256" key="6">
    <source>
        <dbReference type="PROSITE-ProRule" id="PRU00409"/>
    </source>
</evidence>
<dbReference type="SUPFAM" id="SSF51246">
    <property type="entry name" value="Rudiment single hybrid motif"/>
    <property type="match status" value="1"/>
</dbReference>
<dbReference type="FunFam" id="3.30.1490.20:FF:000003">
    <property type="entry name" value="acetyl-CoA carboxylase isoform X1"/>
    <property type="match status" value="1"/>
</dbReference>
<dbReference type="PROSITE" id="PS50975">
    <property type="entry name" value="ATP_GRASP"/>
    <property type="match status" value="1"/>
</dbReference>
<evidence type="ECO:0000256" key="1">
    <source>
        <dbReference type="ARBA" id="ARBA00022598"/>
    </source>
</evidence>
<evidence type="ECO:0000259" key="7">
    <source>
        <dbReference type="PROSITE" id="PS50975"/>
    </source>
</evidence>
<dbReference type="NCBIfam" id="NF006367">
    <property type="entry name" value="PRK08591.1"/>
    <property type="match status" value="1"/>
</dbReference>
<dbReference type="SMART" id="SM00878">
    <property type="entry name" value="Biotin_carb_C"/>
    <property type="match status" value="1"/>
</dbReference>
<evidence type="ECO:0000259" key="8">
    <source>
        <dbReference type="PROSITE" id="PS50979"/>
    </source>
</evidence>